<comment type="caution">
    <text evidence="2">The sequence shown here is derived from an EMBL/GenBank/DDBJ whole genome shotgun (WGS) entry which is preliminary data.</text>
</comment>
<dbReference type="STRING" id="27349.A0A0L6VQN9"/>
<dbReference type="PANTHER" id="PTHR33096">
    <property type="entry name" value="CXC2 DOMAIN-CONTAINING PROTEIN"/>
    <property type="match status" value="1"/>
</dbReference>
<dbReference type="AlphaFoldDB" id="A0A0L6VQN9"/>
<dbReference type="Proteomes" id="UP000037035">
    <property type="component" value="Unassembled WGS sequence"/>
</dbReference>
<feature type="compositionally biased region" description="Gly residues" evidence="1">
    <location>
        <begin position="391"/>
        <end position="407"/>
    </location>
</feature>
<dbReference type="VEuPathDB" id="FungiDB:VP01_1197g3"/>
<dbReference type="InterPro" id="IPR040521">
    <property type="entry name" value="KDZ"/>
</dbReference>
<dbReference type="OrthoDB" id="3253684at2759"/>
<name>A0A0L6VQN9_9BASI</name>
<dbReference type="EMBL" id="LAVV01002198">
    <property type="protein sequence ID" value="KNZ63023.1"/>
    <property type="molecule type" value="Genomic_DNA"/>
</dbReference>
<dbReference type="PANTHER" id="PTHR33096:SF1">
    <property type="entry name" value="CXC1-LIKE CYSTEINE CLUSTER ASSOCIATED WITH KDZ TRANSPOSASES DOMAIN-CONTAINING PROTEIN"/>
    <property type="match status" value="1"/>
</dbReference>
<proteinExistence type="predicted"/>
<sequence>MCCFMLRLSYLQQNLLPDQLDCIKFATSIFHSYVHDWKLLYNPRLNDCWGLTDGEGLERLWSYLSPLVSPLRYATRNHRLSSINHHLFFHNAQGIEQVGEIISFFNILIKKLCRNDTFFFNSCYVKKEEIESFETTQRVPSSDRKYPQADIDKKKQLAEYLEKGEQLKSLVESSATTLNGALEKIHDLQKAHEENLSDLGGYFKNPNPEDSKPDLISVLVQTGDQETSLLLLWSAKSALFEMAVKVQSELQPLRNLKDQELQKKLAQLPALRSSAGGGGGRQDFRARTRAVGLTGAHWLAETRRLRGWQDSQCGGASVSSNLPPLCWGVCRNRSWVWVSGRLHKAPRGGWCGVAGLLGGRREGWGWRGCYCSMTQASLASVYPNRTSSAVMGGGGQTGREGGHGRFTGGRPAAGKRGGESGSRSAVVGGGNVIWLGAGCGLTAGRGRVVKRGGDGSKSAAGWARGRDGSKLLTGECTKVRRLKIIPQFGKPLAIQDHNKSFRNENNLMDFKVEKVKINHIQIFKTIKTLPGHLTNCPQYSRFEKSFRIENILMDSKLPDKYLLFDVYLQDQEGLKETGAYEGMRQDSYEEEKDRGLCDFICGLLMWFEAVIERAGCEILSDISVPLLSVHKPIGSSSAAKAHKKDWLFRLLSLIYLMLHCKKKKLVQLPAVDMQKVPGSFFCYSNHAPKVIQPALMHSHFSDCTVTVPKILHRQTFDQVFFAIFAALNRRRNGVVKVINTFCKRRTNYLKRFVPDLLNLPKNKPFDYKRTCEGIYAVLAFDHAKDEINIIKQLMHCKFQCETQGEPFQLVKIFCSVFQNSHVGDVTGGGNIDEALEEVVLVDDGESDGENFGVELLDDFEETNNNEEGGINSSTNL</sequence>
<evidence type="ECO:0000313" key="3">
    <source>
        <dbReference type="Proteomes" id="UP000037035"/>
    </source>
</evidence>
<evidence type="ECO:0000313" key="2">
    <source>
        <dbReference type="EMBL" id="KNZ63023.1"/>
    </source>
</evidence>
<protein>
    <submittedName>
        <fullName evidence="2">Uncharacterized protein</fullName>
    </submittedName>
</protein>
<organism evidence="2 3">
    <name type="scientific">Puccinia sorghi</name>
    <dbReference type="NCBI Taxonomy" id="27349"/>
    <lineage>
        <taxon>Eukaryota</taxon>
        <taxon>Fungi</taxon>
        <taxon>Dikarya</taxon>
        <taxon>Basidiomycota</taxon>
        <taxon>Pucciniomycotina</taxon>
        <taxon>Pucciniomycetes</taxon>
        <taxon>Pucciniales</taxon>
        <taxon>Pucciniaceae</taxon>
        <taxon>Puccinia</taxon>
    </lineage>
</organism>
<reference evidence="2 3" key="1">
    <citation type="submission" date="2015-08" db="EMBL/GenBank/DDBJ databases">
        <title>Next Generation Sequencing and Analysis of the Genome of Puccinia sorghi L Schw, the Causal Agent of Maize Common Rust.</title>
        <authorList>
            <person name="Rochi L."/>
            <person name="Burguener G."/>
            <person name="Darino M."/>
            <person name="Turjanski A."/>
            <person name="Kreff E."/>
            <person name="Dieguez M.J."/>
            <person name="Sacco F."/>
        </authorList>
    </citation>
    <scope>NUCLEOTIDE SEQUENCE [LARGE SCALE GENOMIC DNA]</scope>
    <source>
        <strain evidence="2 3">RO10H11247</strain>
    </source>
</reference>
<keyword evidence="3" id="KW-1185">Reference proteome</keyword>
<gene>
    <name evidence="2" type="ORF">VP01_1197g3</name>
</gene>
<accession>A0A0L6VQN9</accession>
<feature type="region of interest" description="Disordered" evidence="1">
    <location>
        <begin position="390"/>
        <end position="421"/>
    </location>
</feature>
<evidence type="ECO:0000256" key="1">
    <source>
        <dbReference type="SAM" id="MobiDB-lite"/>
    </source>
</evidence>
<dbReference type="Pfam" id="PF18758">
    <property type="entry name" value="KDZ"/>
    <property type="match status" value="1"/>
</dbReference>